<feature type="compositionally biased region" description="Polar residues" evidence="1">
    <location>
        <begin position="1"/>
        <end position="12"/>
    </location>
</feature>
<protein>
    <submittedName>
        <fullName evidence="2">Uncharacterized protein</fullName>
    </submittedName>
</protein>
<evidence type="ECO:0000313" key="3">
    <source>
        <dbReference type="Proteomes" id="UP001270362"/>
    </source>
</evidence>
<feature type="compositionally biased region" description="Low complexity" evidence="1">
    <location>
        <begin position="14"/>
        <end position="25"/>
    </location>
</feature>
<feature type="compositionally biased region" description="Basic and acidic residues" evidence="1">
    <location>
        <begin position="186"/>
        <end position="195"/>
    </location>
</feature>
<keyword evidence="3" id="KW-1185">Reference proteome</keyword>
<gene>
    <name evidence="2" type="ORF">B0T22DRAFT_96800</name>
</gene>
<feature type="region of interest" description="Disordered" evidence="1">
    <location>
        <begin position="234"/>
        <end position="328"/>
    </location>
</feature>
<dbReference type="AlphaFoldDB" id="A0AAE0XKL1"/>
<feature type="compositionally biased region" description="Acidic residues" evidence="1">
    <location>
        <begin position="289"/>
        <end position="299"/>
    </location>
</feature>
<feature type="compositionally biased region" description="Low complexity" evidence="1">
    <location>
        <begin position="265"/>
        <end position="284"/>
    </location>
</feature>
<evidence type="ECO:0000256" key="1">
    <source>
        <dbReference type="SAM" id="MobiDB-lite"/>
    </source>
</evidence>
<feature type="compositionally biased region" description="Basic and acidic residues" evidence="1">
    <location>
        <begin position="239"/>
        <end position="260"/>
    </location>
</feature>
<feature type="region of interest" description="Disordered" evidence="1">
    <location>
        <begin position="98"/>
        <end position="124"/>
    </location>
</feature>
<dbReference type="EMBL" id="JAULSO010000001">
    <property type="protein sequence ID" value="KAK3695179.1"/>
    <property type="molecule type" value="Genomic_DNA"/>
</dbReference>
<feature type="region of interest" description="Disordered" evidence="1">
    <location>
        <begin position="50"/>
        <end position="70"/>
    </location>
</feature>
<name>A0AAE0XKL1_9PEZI</name>
<feature type="region of interest" description="Disordered" evidence="1">
    <location>
        <begin position="175"/>
        <end position="195"/>
    </location>
</feature>
<sequence>MTYTNNTSTYSIKRSLSTSRGLSTSNQASLFLSRRRHSVPLSWIHIATQSNGGKDHLDRSHTVPKTQQRNCTNENRAECHLLQDIDLRATTVSRCADKSETDVSDTMASSSNSQPKSAAVTSPDVPTPLARYHYWLLVFGQGRPPSWDNFQRMASARARKGRALEAQARVIKAQDKAEKARRKAEKAKTKADEAQRKAELAAQAAAHAEAMSGLRHTGLTDIVAGLLVGQGSPRQLLPKAEKKSVDGRRKSIKGRVDGSDAAKPSRSSSVSSSVSSSSSSSKNGGSSGEVEEQGEEGGDGNDASSPRETSAGHYCQPTVEDKESEEGS</sequence>
<comment type="caution">
    <text evidence="2">The sequence shown here is derived from an EMBL/GenBank/DDBJ whole genome shotgun (WGS) entry which is preliminary data.</text>
</comment>
<reference evidence="2" key="1">
    <citation type="journal article" date="2023" name="Mol. Phylogenet. Evol.">
        <title>Genome-scale phylogeny and comparative genomics of the fungal order Sordariales.</title>
        <authorList>
            <person name="Hensen N."/>
            <person name="Bonometti L."/>
            <person name="Westerberg I."/>
            <person name="Brannstrom I.O."/>
            <person name="Guillou S."/>
            <person name="Cros-Aarteil S."/>
            <person name="Calhoun S."/>
            <person name="Haridas S."/>
            <person name="Kuo A."/>
            <person name="Mondo S."/>
            <person name="Pangilinan J."/>
            <person name="Riley R."/>
            <person name="LaButti K."/>
            <person name="Andreopoulos B."/>
            <person name="Lipzen A."/>
            <person name="Chen C."/>
            <person name="Yan M."/>
            <person name="Daum C."/>
            <person name="Ng V."/>
            <person name="Clum A."/>
            <person name="Steindorff A."/>
            <person name="Ohm R.A."/>
            <person name="Martin F."/>
            <person name="Silar P."/>
            <person name="Natvig D.O."/>
            <person name="Lalanne C."/>
            <person name="Gautier V."/>
            <person name="Ament-Velasquez S.L."/>
            <person name="Kruys A."/>
            <person name="Hutchinson M.I."/>
            <person name="Powell A.J."/>
            <person name="Barry K."/>
            <person name="Miller A.N."/>
            <person name="Grigoriev I.V."/>
            <person name="Debuchy R."/>
            <person name="Gladieux P."/>
            <person name="Hiltunen Thoren M."/>
            <person name="Johannesson H."/>
        </authorList>
    </citation>
    <scope>NUCLEOTIDE SEQUENCE</scope>
    <source>
        <strain evidence="2">CBS 314.62</strain>
    </source>
</reference>
<feature type="region of interest" description="Disordered" evidence="1">
    <location>
        <begin position="1"/>
        <end position="25"/>
    </location>
</feature>
<organism evidence="2 3">
    <name type="scientific">Podospora appendiculata</name>
    <dbReference type="NCBI Taxonomy" id="314037"/>
    <lineage>
        <taxon>Eukaryota</taxon>
        <taxon>Fungi</taxon>
        <taxon>Dikarya</taxon>
        <taxon>Ascomycota</taxon>
        <taxon>Pezizomycotina</taxon>
        <taxon>Sordariomycetes</taxon>
        <taxon>Sordariomycetidae</taxon>
        <taxon>Sordariales</taxon>
        <taxon>Podosporaceae</taxon>
        <taxon>Podospora</taxon>
    </lineage>
</organism>
<evidence type="ECO:0000313" key="2">
    <source>
        <dbReference type="EMBL" id="KAK3695179.1"/>
    </source>
</evidence>
<accession>A0AAE0XKL1</accession>
<dbReference type="Proteomes" id="UP001270362">
    <property type="component" value="Unassembled WGS sequence"/>
</dbReference>
<proteinExistence type="predicted"/>
<feature type="compositionally biased region" description="Polar residues" evidence="1">
    <location>
        <begin position="104"/>
        <end position="120"/>
    </location>
</feature>
<reference evidence="2" key="2">
    <citation type="submission" date="2023-06" db="EMBL/GenBank/DDBJ databases">
        <authorList>
            <consortium name="Lawrence Berkeley National Laboratory"/>
            <person name="Haridas S."/>
            <person name="Hensen N."/>
            <person name="Bonometti L."/>
            <person name="Westerberg I."/>
            <person name="Brannstrom I.O."/>
            <person name="Guillou S."/>
            <person name="Cros-Aarteil S."/>
            <person name="Calhoun S."/>
            <person name="Kuo A."/>
            <person name="Mondo S."/>
            <person name="Pangilinan J."/>
            <person name="Riley R."/>
            <person name="Labutti K."/>
            <person name="Andreopoulos B."/>
            <person name="Lipzen A."/>
            <person name="Chen C."/>
            <person name="Yanf M."/>
            <person name="Daum C."/>
            <person name="Ng V."/>
            <person name="Clum A."/>
            <person name="Steindorff A."/>
            <person name="Ohm R."/>
            <person name="Martin F."/>
            <person name="Silar P."/>
            <person name="Natvig D."/>
            <person name="Lalanne C."/>
            <person name="Gautier V."/>
            <person name="Ament-Velasquez S.L."/>
            <person name="Kruys A."/>
            <person name="Hutchinson M.I."/>
            <person name="Powell A.J."/>
            <person name="Barry K."/>
            <person name="Miller A.N."/>
            <person name="Grigoriev I.V."/>
            <person name="Debuchy R."/>
            <person name="Gladieux P."/>
            <person name="Thoren M.H."/>
            <person name="Johannesson H."/>
        </authorList>
    </citation>
    <scope>NUCLEOTIDE SEQUENCE</scope>
    <source>
        <strain evidence="2">CBS 314.62</strain>
    </source>
</reference>